<dbReference type="AlphaFoldDB" id="A0A3Q3XPJ7"/>
<evidence type="ECO:0000256" key="6">
    <source>
        <dbReference type="ARBA" id="ARBA00029801"/>
    </source>
</evidence>
<dbReference type="PROSITE" id="PS51675">
    <property type="entry name" value="SAM_MT_TRM10"/>
    <property type="match status" value="1"/>
</dbReference>
<evidence type="ECO:0000256" key="5">
    <source>
        <dbReference type="ARBA" id="ARBA00022691"/>
    </source>
</evidence>
<evidence type="ECO:0000256" key="9">
    <source>
        <dbReference type="ARBA" id="ARBA00048434"/>
    </source>
</evidence>
<feature type="active site" description="Proton acceptor" evidence="10">
    <location>
        <position position="216"/>
    </location>
</feature>
<dbReference type="Gene3D" id="3.40.1280.30">
    <property type="match status" value="1"/>
</dbReference>
<feature type="compositionally biased region" description="Basic and acidic residues" evidence="11">
    <location>
        <begin position="1"/>
        <end position="17"/>
    </location>
</feature>
<dbReference type="InterPro" id="IPR028564">
    <property type="entry name" value="MT_TRM10-typ"/>
</dbReference>
<keyword evidence="4" id="KW-0808">Transferase</keyword>
<feature type="compositionally biased region" description="Basic and acidic residues" evidence="11">
    <location>
        <begin position="305"/>
        <end position="318"/>
    </location>
</feature>
<comment type="catalytic activity">
    <reaction evidence="9">
        <text>guanosine(9) in tRNA + S-adenosyl-L-methionine = N(1)-methylguanosine(9) in tRNA + S-adenosyl-L-homocysteine + H(+)</text>
        <dbReference type="Rhea" id="RHEA:43156"/>
        <dbReference type="Rhea" id="RHEA-COMP:10367"/>
        <dbReference type="Rhea" id="RHEA-COMP:10368"/>
        <dbReference type="ChEBI" id="CHEBI:15378"/>
        <dbReference type="ChEBI" id="CHEBI:57856"/>
        <dbReference type="ChEBI" id="CHEBI:59789"/>
        <dbReference type="ChEBI" id="CHEBI:73542"/>
        <dbReference type="ChEBI" id="CHEBI:74269"/>
        <dbReference type="EC" id="2.1.1.221"/>
    </reaction>
</comment>
<feature type="region of interest" description="Disordered" evidence="11">
    <location>
        <begin position="1"/>
        <end position="103"/>
    </location>
</feature>
<evidence type="ECO:0000256" key="3">
    <source>
        <dbReference type="ARBA" id="ARBA00022603"/>
    </source>
</evidence>
<evidence type="ECO:0000256" key="7">
    <source>
        <dbReference type="ARBA" id="ARBA00032540"/>
    </source>
</evidence>
<dbReference type="GO" id="GO:0005829">
    <property type="term" value="C:cytosol"/>
    <property type="evidence" value="ECO:0007669"/>
    <property type="project" value="TreeGrafter"/>
</dbReference>
<evidence type="ECO:0000259" key="12">
    <source>
        <dbReference type="PROSITE" id="PS51675"/>
    </source>
</evidence>
<dbReference type="PANTHER" id="PTHR13563">
    <property type="entry name" value="TRNA (GUANINE-9-) METHYLTRANSFERASE"/>
    <property type="match status" value="1"/>
</dbReference>
<evidence type="ECO:0000256" key="8">
    <source>
        <dbReference type="ARBA" id="ARBA00045240"/>
    </source>
</evidence>
<evidence type="ECO:0000256" key="10">
    <source>
        <dbReference type="PIRSR" id="PIRSR016323-1"/>
    </source>
</evidence>
<dbReference type="GO" id="GO:0005654">
    <property type="term" value="C:nucleoplasm"/>
    <property type="evidence" value="ECO:0007669"/>
    <property type="project" value="TreeGrafter"/>
</dbReference>
<dbReference type="FunFam" id="3.40.1280.30:FF:000001">
    <property type="entry name" value="tRNA methyltransferase 10 homolog A"/>
    <property type="match status" value="1"/>
</dbReference>
<keyword evidence="14" id="KW-1185">Reference proteome</keyword>
<comment type="function">
    <text evidence="8">S-adenosyl-L-methionine-dependent guanine N(1)-methyltransferase that catalyzes the formation of N(1)-methylguanine at position 9 (m1G9) in tRNAs. Probably not able to catalyze formation of N(1)-methyladenine at position 9 (m1A9) in tRNAs.</text>
</comment>
<keyword evidence="5" id="KW-0949">S-adenosyl-L-methionine</keyword>
<evidence type="ECO:0000313" key="14">
    <source>
        <dbReference type="Proteomes" id="UP000261620"/>
    </source>
</evidence>
<evidence type="ECO:0000256" key="11">
    <source>
        <dbReference type="SAM" id="MobiDB-lite"/>
    </source>
</evidence>
<keyword evidence="3" id="KW-0489">Methyltransferase</keyword>
<dbReference type="OMA" id="FKKNDGW"/>
<proteinExistence type="predicted"/>
<dbReference type="PANTHER" id="PTHR13563:SF13">
    <property type="entry name" value="TRNA METHYLTRANSFERASE 10 HOMOLOG A"/>
    <property type="match status" value="1"/>
</dbReference>
<reference evidence="13" key="1">
    <citation type="submission" date="2025-08" db="UniProtKB">
        <authorList>
            <consortium name="Ensembl"/>
        </authorList>
    </citation>
    <scope>IDENTIFICATION</scope>
</reference>
<dbReference type="InterPro" id="IPR016653">
    <property type="entry name" value="TRM10/TRM10A"/>
</dbReference>
<evidence type="ECO:0000256" key="4">
    <source>
        <dbReference type="ARBA" id="ARBA00022679"/>
    </source>
</evidence>
<dbReference type="Ensembl" id="ENSMMOT00000027297.1">
    <property type="protein sequence ID" value="ENSMMOP00000026841.1"/>
    <property type="gene ID" value="ENSMMOG00000020302.1"/>
</dbReference>
<sequence length="318" mass="36889">MADDCVKNEASSHRDGGSPDPGSQGTVNINGEAAAENQTLSKRQRKKLLKQHKWEDERELRKQRRKERKQQRRLQRQNHHHQNKEKGGDEAQNGRKRPRREVTSGSLRLVVDCSFDNLMLIKDVRKLHKQIQRCYAMNRRALHPVQFYVTSLGGQLKQSMDEKDKGWVNWKDISFKMEHFSKVVAKDKLVYLTSDSPNMLEELDQKKAYVIGGLVDHNHHKGITFKRAKELGIDHARLPLSSFVKMNSRKVLTVNHVFEIILAYLEKDSWQEAFFTILPQRKGVVALEQNRTSIQEKEDEDSDSDSGHDTAEQTEKRT</sequence>
<dbReference type="InterPro" id="IPR007356">
    <property type="entry name" value="tRNA_m1G_MeTrfase_euk"/>
</dbReference>
<dbReference type="EC" id="2.1.1.221" evidence="1"/>
<dbReference type="GO" id="GO:0002939">
    <property type="term" value="P:tRNA N1-guanine methylation"/>
    <property type="evidence" value="ECO:0007669"/>
    <property type="project" value="TreeGrafter"/>
</dbReference>
<dbReference type="Proteomes" id="UP000261620">
    <property type="component" value="Unplaced"/>
</dbReference>
<reference evidence="13" key="2">
    <citation type="submission" date="2025-09" db="UniProtKB">
        <authorList>
            <consortium name="Ensembl"/>
        </authorList>
    </citation>
    <scope>IDENTIFICATION</scope>
</reference>
<accession>A0A3Q3XPJ7</accession>
<dbReference type="STRING" id="94237.ENSMMOP00000026841"/>
<dbReference type="CDD" id="cd18101">
    <property type="entry name" value="Trm10euk_A"/>
    <property type="match status" value="1"/>
</dbReference>
<dbReference type="SMR" id="A0A3Q3XPJ7"/>
<protein>
    <recommendedName>
        <fullName evidence="2">tRNA methyltransferase 10 homolog A</fullName>
        <ecNumber evidence="1">2.1.1.221</ecNumber>
    </recommendedName>
    <alternativeName>
        <fullName evidence="6">RNA (guanine-9-)-methyltransferase domain-containing protein 2</fullName>
    </alternativeName>
    <alternativeName>
        <fullName evidence="7">tRNA (guanine(9)-N(1))-methyltransferase TRMT10A</fullName>
    </alternativeName>
</protein>
<feature type="compositionally biased region" description="Basic and acidic residues" evidence="11">
    <location>
        <begin position="84"/>
        <end position="93"/>
    </location>
</feature>
<evidence type="ECO:0000313" key="13">
    <source>
        <dbReference type="Ensembl" id="ENSMMOP00000026841.1"/>
    </source>
</evidence>
<evidence type="ECO:0000256" key="2">
    <source>
        <dbReference type="ARBA" id="ARBA00014673"/>
    </source>
</evidence>
<feature type="compositionally biased region" description="Basic residues" evidence="11">
    <location>
        <begin position="61"/>
        <end position="83"/>
    </location>
</feature>
<dbReference type="PIRSF" id="PIRSF016323">
    <property type="entry name" value="tRNA_m1G_mtfrase_met"/>
    <property type="match status" value="1"/>
</dbReference>
<evidence type="ECO:0000256" key="1">
    <source>
        <dbReference type="ARBA" id="ARBA00012797"/>
    </source>
</evidence>
<feature type="region of interest" description="Disordered" evidence="11">
    <location>
        <begin position="292"/>
        <end position="318"/>
    </location>
</feature>
<name>A0A3Q3XPJ7_MOLML</name>
<dbReference type="GO" id="GO:0000049">
    <property type="term" value="F:tRNA binding"/>
    <property type="evidence" value="ECO:0007669"/>
    <property type="project" value="TreeGrafter"/>
</dbReference>
<feature type="domain" description="SAM-dependent MTase TRM10-type" evidence="12">
    <location>
        <begin position="93"/>
        <end position="285"/>
    </location>
</feature>
<feature type="compositionally biased region" description="Basic residues" evidence="11">
    <location>
        <begin position="42"/>
        <end position="51"/>
    </location>
</feature>
<dbReference type="GO" id="GO:0052905">
    <property type="term" value="F:tRNA (guanosine(9)-N1)-methyltransferase activity"/>
    <property type="evidence" value="ECO:0007669"/>
    <property type="project" value="UniProtKB-EC"/>
</dbReference>
<organism evidence="13 14">
    <name type="scientific">Mola mola</name>
    <name type="common">Ocean sunfish</name>
    <name type="synonym">Tetraodon mola</name>
    <dbReference type="NCBI Taxonomy" id="94237"/>
    <lineage>
        <taxon>Eukaryota</taxon>
        <taxon>Metazoa</taxon>
        <taxon>Chordata</taxon>
        <taxon>Craniata</taxon>
        <taxon>Vertebrata</taxon>
        <taxon>Euteleostomi</taxon>
        <taxon>Actinopterygii</taxon>
        <taxon>Neopterygii</taxon>
        <taxon>Teleostei</taxon>
        <taxon>Neoteleostei</taxon>
        <taxon>Acanthomorphata</taxon>
        <taxon>Eupercaria</taxon>
        <taxon>Tetraodontiformes</taxon>
        <taxon>Molidae</taxon>
        <taxon>Mola</taxon>
    </lineage>
</organism>
<dbReference type="InterPro" id="IPR038459">
    <property type="entry name" value="MT_TRM10-typ_sf"/>
</dbReference>